<evidence type="ECO:0000256" key="5">
    <source>
        <dbReference type="ARBA" id="ARBA00022679"/>
    </source>
</evidence>
<dbReference type="InterPro" id="IPR049554">
    <property type="entry name" value="DNMT3_ADD_PHD"/>
</dbReference>
<dbReference type="AlphaFoldDB" id="A0A8W8HMC9"/>
<dbReference type="Gene3D" id="3.30.40.10">
    <property type="entry name" value="Zinc/RING finger domain, C3HC4 (zinc finger)"/>
    <property type="match status" value="1"/>
</dbReference>
<dbReference type="InterPro" id="IPR001525">
    <property type="entry name" value="C5_MeTfrase"/>
</dbReference>
<dbReference type="PANTHER" id="PTHR23068">
    <property type="entry name" value="DNA CYTOSINE-5- -METHYLTRANSFERASE 3-RELATED"/>
    <property type="match status" value="1"/>
</dbReference>
<feature type="active site" evidence="11">
    <location>
        <position position="657"/>
    </location>
</feature>
<dbReference type="SUPFAM" id="SSF57903">
    <property type="entry name" value="FYVE/PHD zinc finger"/>
    <property type="match status" value="1"/>
</dbReference>
<evidence type="ECO:0000256" key="12">
    <source>
        <dbReference type="SAM" id="MobiDB-lite"/>
    </source>
</evidence>
<dbReference type="Proteomes" id="UP000005408">
    <property type="component" value="Unassembled WGS sequence"/>
</dbReference>
<feature type="compositionally biased region" description="Low complexity" evidence="12">
    <location>
        <begin position="223"/>
        <end position="232"/>
    </location>
</feature>
<dbReference type="GO" id="GO:0005634">
    <property type="term" value="C:nucleus"/>
    <property type="evidence" value="ECO:0007669"/>
    <property type="project" value="UniProtKB-SubCell"/>
</dbReference>
<dbReference type="GO" id="GO:0010468">
    <property type="term" value="P:regulation of gene expression"/>
    <property type="evidence" value="ECO:0007669"/>
    <property type="project" value="UniProtKB-ARBA"/>
</dbReference>
<accession>A0A8W8HMC9</accession>
<dbReference type="GO" id="GO:0003886">
    <property type="term" value="F:DNA (cytosine-5-)-methyltransferase activity"/>
    <property type="evidence" value="ECO:0007669"/>
    <property type="project" value="UniProtKB-EC"/>
</dbReference>
<keyword evidence="4 11" id="KW-0489">Methyltransferase</keyword>
<dbReference type="CDD" id="cd05835">
    <property type="entry name" value="PWWP_DNMT3"/>
    <property type="match status" value="1"/>
</dbReference>
<evidence type="ECO:0000256" key="8">
    <source>
        <dbReference type="ARBA" id="ARBA00022771"/>
    </source>
</evidence>
<keyword evidence="15" id="KW-1185">Reference proteome</keyword>
<evidence type="ECO:0000256" key="6">
    <source>
        <dbReference type="ARBA" id="ARBA00022691"/>
    </source>
</evidence>
<dbReference type="InterPro" id="IPR040552">
    <property type="entry name" value="DNMT3_ADD_GATA1-like"/>
</dbReference>
<evidence type="ECO:0000256" key="1">
    <source>
        <dbReference type="ARBA" id="ARBA00004123"/>
    </source>
</evidence>
<evidence type="ECO:0000256" key="7">
    <source>
        <dbReference type="ARBA" id="ARBA00022723"/>
    </source>
</evidence>
<dbReference type="InterPro" id="IPR050390">
    <property type="entry name" value="C5-Methyltransferase"/>
</dbReference>
<dbReference type="InterPro" id="IPR029063">
    <property type="entry name" value="SAM-dependent_MTases_sf"/>
</dbReference>
<keyword evidence="7" id="KW-0479">Metal-binding</keyword>
<feature type="domain" description="PHD-type" evidence="13">
    <location>
        <begin position="430"/>
        <end position="566"/>
    </location>
</feature>
<dbReference type="InterPro" id="IPR013083">
    <property type="entry name" value="Znf_RING/FYVE/PHD"/>
</dbReference>
<dbReference type="SMR" id="A0A8W8HMC9"/>
<feature type="compositionally biased region" description="Low complexity" evidence="12">
    <location>
        <begin position="246"/>
        <end position="262"/>
    </location>
</feature>
<protein>
    <recommendedName>
        <fullName evidence="2">DNA (cytosine-5-)-methyltransferase</fullName>
        <ecNumber evidence="2">2.1.1.37</ecNumber>
    </recommendedName>
</protein>
<dbReference type="PROSITE" id="PS00094">
    <property type="entry name" value="C5_MTASE_1"/>
    <property type="match status" value="1"/>
</dbReference>
<sequence length="868" mass="98236">MSEVNKEMKISPLAWLHREFSLPPSWTSQFVMQGKEKFTIFKGFDIPSQARSYSDFSLPNFLHDSCSSSAKSDPNSVSGPIDFPESATAAKLPGKARKSSRDRRFNIVADFASSGKSMRRKPKTDEFRQHRDSRRPFMYRRLKLQKMKLKTTLTNKKLQCHISCTTSLYSVVRRPKGSESSPQKKEGHSDERGTESKSYKEKGGPKKSSQGYSYDNRRKTRSSSESTASSMTDDVASSMTDDAMPSDSESVLESITSSSSAEENQDSQVGNIVFASLKGSASISRWWPAIVIEGKEVNKSEKSGFLWIFWFGDHRISQVMASNIGDFASNFTKFGLCNKAVKNCPNFIKGINEAIQICAERIAHNTEDMTEEELLGWAKEGFPRGQGHFFPDPDDPLPQMVKTYLTKIKDNLKLVDTSKKRSPNKSAVKALRAGEKELSEICLSCDDIENVEVEDHPLFFGGLCKSCKEEWKESIHIYDDDQTNTFCVICSTGGDLVVCEDVNCGKSYCVECIKNYLSEGQLKKIKESQVWNCFLCTLYNKSTHGYLIPRPNWRDKTVHIFDSGYRTDMLPSFFKGPKQAVRALSLFDGISTGKVVLDNIGLDVEEYYASEIDDDAILVSMVNHRDSVQHLGDVRSLTREKLDKLGRIDLLIGGSPCNDLSIVNPARRGLSEEGTGHLVFEFGRVLEYLQSVSRARGQHLFWMFENVASMRADIRDTISECFKCPPALWDAKYVSPASRARYFWGNIPGMYSTPFLKNPDSIKDFHLNDVLYLQNIRSSRYKTVRCITGKRNSLKQGRNEDQFVILMNGREDNMWITEIERVFGFPEHYTDVGNMSVTARHKLIGQSWSVPVVEGILSPLRKFFRTKK</sequence>
<dbReference type="GO" id="GO:0008270">
    <property type="term" value="F:zinc ion binding"/>
    <property type="evidence" value="ECO:0007669"/>
    <property type="project" value="UniProtKB-KW"/>
</dbReference>
<dbReference type="Pfam" id="PF00145">
    <property type="entry name" value="DNA_methylase"/>
    <property type="match status" value="1"/>
</dbReference>
<dbReference type="Gene3D" id="2.20.70.90">
    <property type="match status" value="1"/>
</dbReference>
<evidence type="ECO:0000256" key="11">
    <source>
        <dbReference type="PROSITE-ProRule" id="PRU01016"/>
    </source>
</evidence>
<proteinExistence type="inferred from homology"/>
<dbReference type="EnsemblMetazoa" id="G1024.2">
    <property type="protein sequence ID" value="G1024.2:cds"/>
    <property type="gene ID" value="G1024"/>
</dbReference>
<evidence type="ECO:0000259" key="13">
    <source>
        <dbReference type="PROSITE" id="PS51533"/>
    </source>
</evidence>
<reference evidence="14" key="1">
    <citation type="submission" date="2022-08" db="UniProtKB">
        <authorList>
            <consortium name="EnsemblMetazoa"/>
        </authorList>
    </citation>
    <scope>IDENTIFICATION</scope>
    <source>
        <strain evidence="14">05x7-T-G4-1.051#20</strain>
    </source>
</reference>
<dbReference type="CDD" id="cd11725">
    <property type="entry name" value="ADDz_Dnmt3"/>
    <property type="match status" value="1"/>
</dbReference>
<evidence type="ECO:0000256" key="9">
    <source>
        <dbReference type="ARBA" id="ARBA00022833"/>
    </source>
</evidence>
<name>A0A8W8HMC9_MAGGI</name>
<evidence type="ECO:0000256" key="3">
    <source>
        <dbReference type="ARBA" id="ARBA00022491"/>
    </source>
</evidence>
<dbReference type="PROSITE" id="PS51533">
    <property type="entry name" value="ADD"/>
    <property type="match status" value="1"/>
</dbReference>
<evidence type="ECO:0000256" key="4">
    <source>
        <dbReference type="ARBA" id="ARBA00022603"/>
    </source>
</evidence>
<dbReference type="EC" id="2.1.1.37" evidence="2"/>
<keyword evidence="10" id="KW-0539">Nucleus</keyword>
<dbReference type="PROSITE" id="PS51679">
    <property type="entry name" value="SAM_MT_C5"/>
    <property type="match status" value="1"/>
</dbReference>
<dbReference type="PANTHER" id="PTHR23068:SF25">
    <property type="entry name" value="DNA (CYTOSINE-5)-METHYLTRANSFERASE DRM2"/>
    <property type="match status" value="1"/>
</dbReference>
<dbReference type="InterPro" id="IPR011011">
    <property type="entry name" value="Znf_FYVE_PHD"/>
</dbReference>
<feature type="region of interest" description="Disordered" evidence="12">
    <location>
        <begin position="73"/>
        <end position="136"/>
    </location>
</feature>
<dbReference type="InterPro" id="IPR000313">
    <property type="entry name" value="PWWP_dom"/>
</dbReference>
<evidence type="ECO:0000256" key="10">
    <source>
        <dbReference type="ARBA" id="ARBA00023242"/>
    </source>
</evidence>
<dbReference type="SUPFAM" id="SSF53335">
    <property type="entry name" value="S-adenosyl-L-methionine-dependent methyltransferases"/>
    <property type="match status" value="1"/>
</dbReference>
<comment type="subcellular location">
    <subcellularLocation>
        <location evidence="1">Nucleus</location>
    </subcellularLocation>
</comment>
<dbReference type="Pfam" id="PF21255">
    <property type="entry name" value="DNMT3_ADD_GATA1-like"/>
    <property type="match status" value="1"/>
</dbReference>
<dbReference type="InterPro" id="IPR018117">
    <property type="entry name" value="C5_DNA_meth_AS"/>
</dbReference>
<evidence type="ECO:0000256" key="2">
    <source>
        <dbReference type="ARBA" id="ARBA00011975"/>
    </source>
</evidence>
<dbReference type="GO" id="GO:0032259">
    <property type="term" value="P:methylation"/>
    <property type="evidence" value="ECO:0007669"/>
    <property type="project" value="UniProtKB-KW"/>
</dbReference>
<feature type="compositionally biased region" description="Basic and acidic residues" evidence="12">
    <location>
        <begin position="182"/>
        <end position="204"/>
    </location>
</feature>
<keyword evidence="5 11" id="KW-0808">Transferase</keyword>
<organism evidence="14 15">
    <name type="scientific">Magallana gigas</name>
    <name type="common">Pacific oyster</name>
    <name type="synonym">Crassostrea gigas</name>
    <dbReference type="NCBI Taxonomy" id="29159"/>
    <lineage>
        <taxon>Eukaryota</taxon>
        <taxon>Metazoa</taxon>
        <taxon>Spiralia</taxon>
        <taxon>Lophotrochozoa</taxon>
        <taxon>Mollusca</taxon>
        <taxon>Bivalvia</taxon>
        <taxon>Autobranchia</taxon>
        <taxon>Pteriomorphia</taxon>
        <taxon>Ostreida</taxon>
        <taxon>Ostreoidea</taxon>
        <taxon>Ostreidae</taxon>
        <taxon>Magallana</taxon>
    </lineage>
</organism>
<keyword evidence="3" id="KW-0678">Repressor</keyword>
<keyword evidence="8" id="KW-0863">Zinc-finger</keyword>
<dbReference type="Gene3D" id="3.40.50.150">
    <property type="entry name" value="Vaccinia Virus protein VP39"/>
    <property type="match status" value="1"/>
</dbReference>
<dbReference type="InterPro" id="IPR025766">
    <property type="entry name" value="ADD"/>
</dbReference>
<evidence type="ECO:0000313" key="14">
    <source>
        <dbReference type="EnsemblMetazoa" id="G1024.2:cds"/>
    </source>
</evidence>
<feature type="region of interest" description="Disordered" evidence="12">
    <location>
        <begin position="171"/>
        <end position="265"/>
    </location>
</feature>
<dbReference type="Pfam" id="PF17980">
    <property type="entry name" value="ADD_DNMT3"/>
    <property type="match status" value="1"/>
</dbReference>
<comment type="similarity">
    <text evidence="11">Belongs to the class I-like SAM-binding methyltransferase superfamily. C5-methyltransferase family.</text>
</comment>
<keyword evidence="6 11" id="KW-0949">S-adenosyl-L-methionine</keyword>
<dbReference type="Gene3D" id="2.30.30.140">
    <property type="match status" value="1"/>
</dbReference>
<evidence type="ECO:0000313" key="15">
    <source>
        <dbReference type="Proteomes" id="UP000005408"/>
    </source>
</evidence>
<dbReference type="Pfam" id="PF00855">
    <property type="entry name" value="PWWP"/>
    <property type="match status" value="1"/>
</dbReference>
<dbReference type="SUPFAM" id="SSF63748">
    <property type="entry name" value="Tudor/PWWP/MBT"/>
    <property type="match status" value="1"/>
</dbReference>
<keyword evidence="9" id="KW-0862">Zinc</keyword>